<dbReference type="InterPro" id="IPR016140">
    <property type="entry name" value="Bifunc_inhib/LTP/seed_store"/>
</dbReference>
<dbReference type="CDD" id="cd01960">
    <property type="entry name" value="nsLTP1"/>
    <property type="match status" value="1"/>
</dbReference>
<dbReference type="InterPro" id="IPR036312">
    <property type="entry name" value="Bifun_inhib/LTP/seed_sf"/>
</dbReference>
<evidence type="ECO:0000313" key="6">
    <source>
        <dbReference type="EMBL" id="BAT80829.1"/>
    </source>
</evidence>
<protein>
    <recommendedName>
        <fullName evidence="3">Non-specific lipid-transfer protein</fullName>
    </recommendedName>
</protein>
<dbReference type="SUPFAM" id="SSF47699">
    <property type="entry name" value="Bifunctional inhibitor/lipid-transfer protein/seed storage 2S albumin"/>
    <property type="match status" value="1"/>
</dbReference>
<keyword evidence="3" id="KW-0813">Transport</keyword>
<dbReference type="AlphaFoldDB" id="A0A0S3RJX8"/>
<keyword evidence="3" id="KW-0446">Lipid-binding</keyword>
<evidence type="ECO:0000256" key="3">
    <source>
        <dbReference type="RuleBase" id="RU000628"/>
    </source>
</evidence>
<keyword evidence="4" id="KW-0732">Signal</keyword>
<dbReference type="OrthoDB" id="1403824at2759"/>
<feature type="chain" id="PRO_5006617101" description="Non-specific lipid-transfer protein" evidence="4">
    <location>
        <begin position="22"/>
        <end position="119"/>
    </location>
</feature>
<evidence type="ECO:0000259" key="5">
    <source>
        <dbReference type="SMART" id="SM00499"/>
    </source>
</evidence>
<sequence>MKVVFVSVFLFLAVSVLTTDGKESSKGLTCEQEVALVQPCVDYLTKKTEAPSTSCCDGLKKIISSSPTKKEKQAACKCLKKAASEIPNLCKERANNLCKECKIKVDNFIPNDLDCEKIV</sequence>
<accession>A0A0S3RJX8</accession>
<keyword evidence="7" id="KW-1185">Reference proteome</keyword>
<comment type="function">
    <text evidence="3">Plant non-specific lipid-transfer proteins transfer phospholipids as well as galactolipids across membranes. May play a role in wax or cutin deposition in the cell walls of expanding epidermal cells and certain secretory tissues.</text>
</comment>
<dbReference type="GO" id="GO:0006869">
    <property type="term" value="P:lipid transport"/>
    <property type="evidence" value="ECO:0007669"/>
    <property type="project" value="InterPro"/>
</dbReference>
<keyword evidence="2" id="KW-1015">Disulfide bond</keyword>
<comment type="similarity">
    <text evidence="1 3">Belongs to the plant LTP family.</text>
</comment>
<dbReference type="EMBL" id="AP015036">
    <property type="protein sequence ID" value="BAT80829.1"/>
    <property type="molecule type" value="Genomic_DNA"/>
</dbReference>
<dbReference type="Gene3D" id="1.10.110.10">
    <property type="entry name" value="Plant lipid-transfer and hydrophobic proteins"/>
    <property type="match status" value="1"/>
</dbReference>
<dbReference type="GO" id="GO:0008289">
    <property type="term" value="F:lipid binding"/>
    <property type="evidence" value="ECO:0007669"/>
    <property type="project" value="UniProtKB-KW"/>
</dbReference>
<organism evidence="6 7">
    <name type="scientific">Vigna angularis var. angularis</name>
    <dbReference type="NCBI Taxonomy" id="157739"/>
    <lineage>
        <taxon>Eukaryota</taxon>
        <taxon>Viridiplantae</taxon>
        <taxon>Streptophyta</taxon>
        <taxon>Embryophyta</taxon>
        <taxon>Tracheophyta</taxon>
        <taxon>Spermatophyta</taxon>
        <taxon>Magnoliopsida</taxon>
        <taxon>eudicotyledons</taxon>
        <taxon>Gunneridae</taxon>
        <taxon>Pentapetalae</taxon>
        <taxon>rosids</taxon>
        <taxon>fabids</taxon>
        <taxon>Fabales</taxon>
        <taxon>Fabaceae</taxon>
        <taxon>Papilionoideae</taxon>
        <taxon>50 kb inversion clade</taxon>
        <taxon>NPAAA clade</taxon>
        <taxon>indigoferoid/millettioid clade</taxon>
        <taxon>Phaseoleae</taxon>
        <taxon>Vigna</taxon>
    </lineage>
</organism>
<dbReference type="SMART" id="SM00499">
    <property type="entry name" value="AAI"/>
    <property type="match status" value="1"/>
</dbReference>
<gene>
    <name evidence="6" type="primary">Vigan.03G044000</name>
    <name evidence="6" type="ORF">VIGAN_03044000</name>
</gene>
<dbReference type="Proteomes" id="UP000291084">
    <property type="component" value="Chromosome 3"/>
</dbReference>
<dbReference type="PRINTS" id="PR00382">
    <property type="entry name" value="LIPIDTRNSFER"/>
</dbReference>
<dbReference type="Pfam" id="PF00234">
    <property type="entry name" value="Tryp_alpha_amyl"/>
    <property type="match status" value="1"/>
</dbReference>
<feature type="domain" description="Bifunctional inhibitor/plant lipid transfer protein/seed storage helical" evidence="5">
    <location>
        <begin position="30"/>
        <end position="98"/>
    </location>
</feature>
<reference evidence="6 7" key="1">
    <citation type="journal article" date="2015" name="Sci. Rep.">
        <title>The power of single molecule real-time sequencing technology in the de novo assembly of a eukaryotic genome.</title>
        <authorList>
            <person name="Sakai H."/>
            <person name="Naito K."/>
            <person name="Ogiso-Tanaka E."/>
            <person name="Takahashi Y."/>
            <person name="Iseki K."/>
            <person name="Muto C."/>
            <person name="Satou K."/>
            <person name="Teruya K."/>
            <person name="Shiroma A."/>
            <person name="Shimoji M."/>
            <person name="Hirano T."/>
            <person name="Itoh T."/>
            <person name="Kaga A."/>
            <person name="Tomooka N."/>
        </authorList>
    </citation>
    <scope>NUCLEOTIDE SEQUENCE [LARGE SCALE GENOMIC DNA]</scope>
    <source>
        <strain evidence="7">cv. Shumari</strain>
    </source>
</reference>
<evidence type="ECO:0000256" key="2">
    <source>
        <dbReference type="ARBA" id="ARBA00023157"/>
    </source>
</evidence>
<name>A0A0S3RJX8_PHAAN</name>
<dbReference type="InterPro" id="IPR000528">
    <property type="entry name" value="Plant_nsLTP"/>
</dbReference>
<evidence type="ECO:0000256" key="1">
    <source>
        <dbReference type="ARBA" id="ARBA00009748"/>
    </source>
</evidence>
<feature type="signal peptide" evidence="4">
    <location>
        <begin position="1"/>
        <end position="21"/>
    </location>
</feature>
<evidence type="ECO:0000313" key="7">
    <source>
        <dbReference type="Proteomes" id="UP000291084"/>
    </source>
</evidence>
<evidence type="ECO:0000256" key="4">
    <source>
        <dbReference type="SAM" id="SignalP"/>
    </source>
</evidence>
<dbReference type="PANTHER" id="PTHR33076">
    <property type="entry name" value="NON-SPECIFIC LIPID-TRANSFER PROTEIN 2-RELATED"/>
    <property type="match status" value="1"/>
</dbReference>
<proteinExistence type="inferred from homology"/>